<accession>A0ABP8S0Y8</accession>
<dbReference type="Gene3D" id="3.40.50.1000">
    <property type="entry name" value="HAD superfamily/HAD-like"/>
    <property type="match status" value="1"/>
</dbReference>
<dbReference type="Proteomes" id="UP001501598">
    <property type="component" value="Unassembled WGS sequence"/>
</dbReference>
<proteinExistence type="predicted"/>
<evidence type="ECO:0000313" key="2">
    <source>
        <dbReference type="Proteomes" id="UP001501598"/>
    </source>
</evidence>
<reference evidence="2" key="1">
    <citation type="journal article" date="2019" name="Int. J. Syst. Evol. Microbiol.">
        <title>The Global Catalogue of Microorganisms (GCM) 10K type strain sequencing project: providing services to taxonomists for standard genome sequencing and annotation.</title>
        <authorList>
            <consortium name="The Broad Institute Genomics Platform"/>
            <consortium name="The Broad Institute Genome Sequencing Center for Infectious Disease"/>
            <person name="Wu L."/>
            <person name="Ma J."/>
        </authorList>
    </citation>
    <scope>NUCLEOTIDE SEQUENCE [LARGE SCALE GENOMIC DNA]</scope>
    <source>
        <strain evidence="2">JCM 17906</strain>
    </source>
</reference>
<evidence type="ECO:0008006" key="3">
    <source>
        <dbReference type="Google" id="ProtNLM"/>
    </source>
</evidence>
<keyword evidence="2" id="KW-1185">Reference proteome</keyword>
<organism evidence="1 2">
    <name type="scientific">Pseudonocardia xishanensis</name>
    <dbReference type="NCBI Taxonomy" id="630995"/>
    <lineage>
        <taxon>Bacteria</taxon>
        <taxon>Bacillati</taxon>
        <taxon>Actinomycetota</taxon>
        <taxon>Actinomycetes</taxon>
        <taxon>Pseudonocardiales</taxon>
        <taxon>Pseudonocardiaceae</taxon>
        <taxon>Pseudonocardia</taxon>
    </lineage>
</organism>
<dbReference type="EMBL" id="BAABGT010000093">
    <property type="protein sequence ID" value="GAA4555513.1"/>
    <property type="molecule type" value="Genomic_DNA"/>
</dbReference>
<protein>
    <recommendedName>
        <fullName evidence="3">Phosphoserine phosphatase</fullName>
    </recommendedName>
</protein>
<evidence type="ECO:0000313" key="1">
    <source>
        <dbReference type="EMBL" id="GAA4555513.1"/>
    </source>
</evidence>
<dbReference type="InterPro" id="IPR036412">
    <property type="entry name" value="HAD-like_sf"/>
</dbReference>
<dbReference type="SUPFAM" id="SSF56784">
    <property type="entry name" value="HAD-like"/>
    <property type="match status" value="1"/>
</dbReference>
<dbReference type="InterPro" id="IPR023214">
    <property type="entry name" value="HAD_sf"/>
</dbReference>
<dbReference type="NCBIfam" id="TIGR01488">
    <property type="entry name" value="HAD-SF-IB"/>
    <property type="match status" value="1"/>
</dbReference>
<comment type="caution">
    <text evidence="1">The sequence shown here is derived from an EMBL/GenBank/DDBJ whole genome shotgun (WGS) entry which is preliminary data.</text>
</comment>
<name>A0ABP8S0Y8_9PSEU</name>
<sequence>MSRLHVFDMDGTLLRSAATVELSRYLGSFAQAHAIEQAWERGEIEGVEFWSAVLPLWLGASEPEIDAAFEAARWISGVREVFADIRARGEHAVVISQSPHFFVHRLERWGAHRAVGASVRPGVVPQPSDLVSARRKVDLALGIAEELGLTHDDCVAYGDSRSDVLLFERLSHTVGVNPTALLRGRCAAVYDGEDLRGAYALGRELLDGTVP</sequence>
<gene>
    <name evidence="1" type="ORF">GCM10023175_55870</name>
</gene>
<dbReference type="RefSeq" id="WP_345424963.1">
    <property type="nucleotide sequence ID" value="NZ_BAABGT010000093.1"/>
</dbReference>
<dbReference type="Pfam" id="PF12710">
    <property type="entry name" value="HAD"/>
    <property type="match status" value="1"/>
</dbReference>